<dbReference type="RefSeq" id="WP_279333001.1">
    <property type="nucleotide sequence ID" value="NZ_CP121682.1"/>
</dbReference>
<protein>
    <submittedName>
        <fullName evidence="2">Uncharacterized protein</fullName>
    </submittedName>
</protein>
<evidence type="ECO:0000313" key="2">
    <source>
        <dbReference type="EMBL" id="WGD39981.1"/>
    </source>
</evidence>
<dbReference type="EMBL" id="CP121682">
    <property type="protein sequence ID" value="WGD39981.1"/>
    <property type="molecule type" value="Genomic_DNA"/>
</dbReference>
<sequence>MPFAEWFHRYPAGEDASGPGSGLFRPGPIPLDGMPTDETASASGRESPDRGM</sequence>
<reference evidence="2 3" key="1">
    <citation type="submission" date="2023-03" db="EMBL/GenBank/DDBJ databases">
        <authorList>
            <person name="Mo P."/>
        </authorList>
    </citation>
    <scope>NUCLEOTIDE SEQUENCE [LARGE SCALE GENOMIC DNA]</scope>
    <source>
        <strain evidence="2 3">HUAS 5</strain>
    </source>
</reference>
<gene>
    <name evidence="2" type="ORF">PYS65_07435</name>
</gene>
<proteinExistence type="predicted"/>
<evidence type="ECO:0000256" key="1">
    <source>
        <dbReference type="SAM" id="MobiDB-lite"/>
    </source>
</evidence>
<keyword evidence="3" id="KW-1185">Reference proteome</keyword>
<evidence type="ECO:0000313" key="3">
    <source>
        <dbReference type="Proteomes" id="UP001216440"/>
    </source>
</evidence>
<organism evidence="2 3">
    <name type="scientific">Streptomyces cathayae</name>
    <dbReference type="NCBI Taxonomy" id="3031124"/>
    <lineage>
        <taxon>Bacteria</taxon>
        <taxon>Bacillati</taxon>
        <taxon>Actinomycetota</taxon>
        <taxon>Actinomycetes</taxon>
        <taxon>Kitasatosporales</taxon>
        <taxon>Streptomycetaceae</taxon>
        <taxon>Streptomyces</taxon>
    </lineage>
</organism>
<feature type="compositionally biased region" description="Basic and acidic residues" evidence="1">
    <location>
        <begin position="1"/>
        <end position="12"/>
    </location>
</feature>
<accession>A0ABY8JZ70</accession>
<dbReference type="Proteomes" id="UP001216440">
    <property type="component" value="Chromosome"/>
</dbReference>
<name>A0ABY8JZ70_9ACTN</name>
<feature type="region of interest" description="Disordered" evidence="1">
    <location>
        <begin position="1"/>
        <end position="52"/>
    </location>
</feature>